<dbReference type="InterPro" id="IPR000477">
    <property type="entry name" value="RT_dom"/>
</dbReference>
<accession>A0A3P7TJV1</accession>
<accession>A0A183F729</accession>
<dbReference type="WBParaSite" id="HPBE_0000197101-mRNA-1">
    <property type="protein sequence ID" value="HPBE_0000197101-mRNA-1"/>
    <property type="gene ID" value="HPBE_0000197101"/>
</dbReference>
<keyword evidence="1" id="KW-0812">Transmembrane</keyword>
<organism evidence="4 5">
    <name type="scientific">Heligmosomoides polygyrus</name>
    <name type="common">Parasitic roundworm</name>
    <dbReference type="NCBI Taxonomy" id="6339"/>
    <lineage>
        <taxon>Eukaryota</taxon>
        <taxon>Metazoa</taxon>
        <taxon>Ecdysozoa</taxon>
        <taxon>Nematoda</taxon>
        <taxon>Chromadorea</taxon>
        <taxon>Rhabditida</taxon>
        <taxon>Rhabditina</taxon>
        <taxon>Rhabditomorpha</taxon>
        <taxon>Strongyloidea</taxon>
        <taxon>Heligmosomidae</taxon>
        <taxon>Heligmosomoides</taxon>
    </lineage>
</organism>
<evidence type="ECO:0000313" key="4">
    <source>
        <dbReference type="Proteomes" id="UP000050761"/>
    </source>
</evidence>
<dbReference type="PANTHER" id="PTHR19446">
    <property type="entry name" value="REVERSE TRANSCRIPTASES"/>
    <property type="match status" value="1"/>
</dbReference>
<feature type="transmembrane region" description="Helical" evidence="1">
    <location>
        <begin position="123"/>
        <end position="143"/>
    </location>
</feature>
<reference evidence="3 4" key="1">
    <citation type="submission" date="2018-11" db="EMBL/GenBank/DDBJ databases">
        <authorList>
            <consortium name="Pathogen Informatics"/>
        </authorList>
    </citation>
    <scope>NUCLEOTIDE SEQUENCE [LARGE SCALE GENOMIC DNA]</scope>
</reference>
<sequence>MENGYEWLATFFNQVVAEKKVPDVWQRRRRFLMFLDSRIREIVKLSNNQRGLVAGRGTIDAIHAASSGGEHREQRPVHLAFLDLEKAFDRVPREVIWYTLRQHGVPEELLEWVRIRDERINRYSLSVIRFPGGFGLSVLLFVIRRFCAG</sequence>
<dbReference type="Pfam" id="PF00078">
    <property type="entry name" value="RVT_1"/>
    <property type="match status" value="1"/>
</dbReference>
<evidence type="ECO:0000256" key="1">
    <source>
        <dbReference type="SAM" id="Phobius"/>
    </source>
</evidence>
<evidence type="ECO:0000259" key="2">
    <source>
        <dbReference type="Pfam" id="PF00078"/>
    </source>
</evidence>
<keyword evidence="1" id="KW-1133">Transmembrane helix</keyword>
<gene>
    <name evidence="3" type="ORF">HPBE_LOCUS1972</name>
</gene>
<evidence type="ECO:0000313" key="3">
    <source>
        <dbReference type="EMBL" id="VDO22430.1"/>
    </source>
</evidence>
<dbReference type="EMBL" id="UZAH01002563">
    <property type="protein sequence ID" value="VDO22430.1"/>
    <property type="molecule type" value="Genomic_DNA"/>
</dbReference>
<evidence type="ECO:0000313" key="5">
    <source>
        <dbReference type="WBParaSite" id="HPBE_0000197101-mRNA-1"/>
    </source>
</evidence>
<proteinExistence type="predicted"/>
<reference evidence="5" key="2">
    <citation type="submission" date="2019-09" db="UniProtKB">
        <authorList>
            <consortium name="WormBaseParasite"/>
        </authorList>
    </citation>
    <scope>IDENTIFICATION</scope>
</reference>
<dbReference type="AlphaFoldDB" id="A0A183F729"/>
<name>A0A183F729_HELPZ</name>
<keyword evidence="4" id="KW-1185">Reference proteome</keyword>
<dbReference type="OrthoDB" id="5845191at2759"/>
<protein>
    <submittedName>
        <fullName evidence="5">Reverse transcriptase domain-containing protein</fullName>
    </submittedName>
</protein>
<dbReference type="Proteomes" id="UP000050761">
    <property type="component" value="Unassembled WGS sequence"/>
</dbReference>
<feature type="domain" description="Reverse transcriptase" evidence="2">
    <location>
        <begin position="35"/>
        <end position="143"/>
    </location>
</feature>
<keyword evidence="1" id="KW-0472">Membrane</keyword>